<dbReference type="GO" id="GO:0005524">
    <property type="term" value="F:ATP binding"/>
    <property type="evidence" value="ECO:0007669"/>
    <property type="project" value="UniProtKB-UniRule"/>
</dbReference>
<comment type="catalytic activity">
    <reaction evidence="8">
        <text>L-threonyl-[protein] + ATP = O-phospho-L-threonyl-[protein] + ADP + H(+)</text>
        <dbReference type="Rhea" id="RHEA:46608"/>
        <dbReference type="Rhea" id="RHEA-COMP:11060"/>
        <dbReference type="Rhea" id="RHEA-COMP:11605"/>
        <dbReference type="ChEBI" id="CHEBI:15378"/>
        <dbReference type="ChEBI" id="CHEBI:30013"/>
        <dbReference type="ChEBI" id="CHEBI:30616"/>
        <dbReference type="ChEBI" id="CHEBI:61977"/>
        <dbReference type="ChEBI" id="CHEBI:456216"/>
        <dbReference type="EC" id="2.7.11.1"/>
    </reaction>
</comment>
<comment type="similarity">
    <text evidence="1">Belongs to the protein kinase superfamily. NEK Ser/Thr protein kinase family. NIMA subfamily.</text>
</comment>
<dbReference type="EC" id="2.7.11.1" evidence="2"/>
<reference evidence="13" key="1">
    <citation type="submission" date="2019-06" db="EMBL/GenBank/DDBJ databases">
        <authorList>
            <person name="Zheng W."/>
        </authorList>
    </citation>
    <scope>NUCLEOTIDE SEQUENCE</scope>
    <source>
        <strain evidence="13">QDHG01</strain>
    </source>
</reference>
<comment type="caution">
    <text evidence="13">The sequence shown here is derived from an EMBL/GenBank/DDBJ whole genome shotgun (WGS) entry which is preliminary data.</text>
</comment>
<feature type="compositionally biased region" description="Low complexity" evidence="11">
    <location>
        <begin position="379"/>
        <end position="394"/>
    </location>
</feature>
<dbReference type="PROSITE" id="PS50011">
    <property type="entry name" value="PROTEIN_KINASE_DOM"/>
    <property type="match status" value="1"/>
</dbReference>
<feature type="region of interest" description="Disordered" evidence="11">
    <location>
        <begin position="463"/>
        <end position="483"/>
    </location>
</feature>
<dbReference type="OrthoDB" id="248923at2759"/>
<accession>A0A8J8NZM3</accession>
<dbReference type="InterPro" id="IPR000719">
    <property type="entry name" value="Prot_kinase_dom"/>
</dbReference>
<keyword evidence="14" id="KW-1185">Reference proteome</keyword>
<comment type="catalytic activity">
    <reaction evidence="9">
        <text>L-seryl-[protein] + ATP = O-phospho-L-seryl-[protein] + ADP + H(+)</text>
        <dbReference type="Rhea" id="RHEA:17989"/>
        <dbReference type="Rhea" id="RHEA-COMP:9863"/>
        <dbReference type="Rhea" id="RHEA-COMP:11604"/>
        <dbReference type="ChEBI" id="CHEBI:15378"/>
        <dbReference type="ChEBI" id="CHEBI:29999"/>
        <dbReference type="ChEBI" id="CHEBI:30616"/>
        <dbReference type="ChEBI" id="CHEBI:83421"/>
        <dbReference type="ChEBI" id="CHEBI:456216"/>
        <dbReference type="EC" id="2.7.11.1"/>
    </reaction>
</comment>
<evidence type="ECO:0000256" key="2">
    <source>
        <dbReference type="ARBA" id="ARBA00012513"/>
    </source>
</evidence>
<dbReference type="PROSITE" id="PS00108">
    <property type="entry name" value="PROTEIN_KINASE_ST"/>
    <property type="match status" value="1"/>
</dbReference>
<evidence type="ECO:0000313" key="13">
    <source>
        <dbReference type="EMBL" id="TNV84563.1"/>
    </source>
</evidence>
<dbReference type="Pfam" id="PF00069">
    <property type="entry name" value="Pkinase"/>
    <property type="match status" value="1"/>
</dbReference>
<gene>
    <name evidence="13" type="ORF">FGO68_gene913</name>
</gene>
<feature type="region of interest" description="Disordered" evidence="11">
    <location>
        <begin position="356"/>
        <end position="396"/>
    </location>
</feature>
<evidence type="ECO:0000256" key="11">
    <source>
        <dbReference type="SAM" id="MobiDB-lite"/>
    </source>
</evidence>
<dbReference type="InterPro" id="IPR008271">
    <property type="entry name" value="Ser/Thr_kinase_AS"/>
</dbReference>
<keyword evidence="5 10" id="KW-0547">Nucleotide-binding</keyword>
<dbReference type="PROSITE" id="PS00107">
    <property type="entry name" value="PROTEIN_KINASE_ATP"/>
    <property type="match status" value="1"/>
</dbReference>
<evidence type="ECO:0000256" key="1">
    <source>
        <dbReference type="ARBA" id="ARBA00010886"/>
    </source>
</evidence>
<feature type="region of interest" description="Disordered" evidence="11">
    <location>
        <begin position="578"/>
        <end position="677"/>
    </location>
</feature>
<evidence type="ECO:0000256" key="9">
    <source>
        <dbReference type="ARBA" id="ARBA00048679"/>
    </source>
</evidence>
<keyword evidence="4" id="KW-0808">Transferase</keyword>
<protein>
    <recommendedName>
        <fullName evidence="2">non-specific serine/threonine protein kinase</fullName>
        <ecNumber evidence="2">2.7.11.1</ecNumber>
    </recommendedName>
</protein>
<dbReference type="InterPro" id="IPR051131">
    <property type="entry name" value="NEK_Ser/Thr_kinase_NIMA"/>
</dbReference>
<dbReference type="GO" id="GO:0004674">
    <property type="term" value="F:protein serine/threonine kinase activity"/>
    <property type="evidence" value="ECO:0007669"/>
    <property type="project" value="UniProtKB-KW"/>
</dbReference>
<dbReference type="Gene3D" id="1.10.510.10">
    <property type="entry name" value="Transferase(Phosphotransferase) domain 1"/>
    <property type="match status" value="1"/>
</dbReference>
<evidence type="ECO:0000313" key="14">
    <source>
        <dbReference type="Proteomes" id="UP000785679"/>
    </source>
</evidence>
<dbReference type="SUPFAM" id="SSF56112">
    <property type="entry name" value="Protein kinase-like (PK-like)"/>
    <property type="match status" value="1"/>
</dbReference>
<dbReference type="Gene3D" id="3.30.200.20">
    <property type="entry name" value="Phosphorylase Kinase, domain 1"/>
    <property type="match status" value="1"/>
</dbReference>
<dbReference type="SMART" id="SM00220">
    <property type="entry name" value="S_TKc"/>
    <property type="match status" value="1"/>
</dbReference>
<evidence type="ECO:0000259" key="12">
    <source>
        <dbReference type="PROSITE" id="PS50011"/>
    </source>
</evidence>
<evidence type="ECO:0000256" key="10">
    <source>
        <dbReference type="PROSITE-ProRule" id="PRU10141"/>
    </source>
</evidence>
<keyword evidence="6" id="KW-0418">Kinase</keyword>
<evidence type="ECO:0000256" key="7">
    <source>
        <dbReference type="ARBA" id="ARBA00022840"/>
    </source>
</evidence>
<evidence type="ECO:0000256" key="6">
    <source>
        <dbReference type="ARBA" id="ARBA00022777"/>
    </source>
</evidence>
<dbReference type="AlphaFoldDB" id="A0A8J8NZM3"/>
<name>A0A8J8NZM3_HALGN</name>
<dbReference type="InterPro" id="IPR011009">
    <property type="entry name" value="Kinase-like_dom_sf"/>
</dbReference>
<proteinExistence type="inferred from homology"/>
<dbReference type="PANTHER" id="PTHR44899">
    <property type="entry name" value="CAMK FAMILY PROTEIN KINASE"/>
    <property type="match status" value="1"/>
</dbReference>
<feature type="compositionally biased region" description="Polar residues" evidence="11">
    <location>
        <begin position="613"/>
        <end position="631"/>
    </location>
</feature>
<dbReference type="PANTHER" id="PTHR44899:SF3">
    <property type="entry name" value="SERINE_THREONINE-PROTEIN KINASE NEK1"/>
    <property type="match status" value="1"/>
</dbReference>
<sequence length="971" mass="109404">MTVVNLQRRQILLYYKKFMSSSHYLHSGAAGALPESQQSKLITHQSTMSDFVTLGKLGTGAFSEVFRVRRKTDNIEYALKKVKLGKLNEKEKENALNEVRILASIEHPNIVGYKEAFFEESTQTLCIVMEFADGGDLQTKINQMKKEGKHIKEQEIWSIFYQMVVGLQTLHNLKIVHRDIKCANVFLTKQGIAKMGDLNVSKIAKMGVLQTQTGTPYYASPEVWQDKPYDKRSDIWSLGCVLYELTALSPPFTAKDMQGLYKAVLKGVYPRIPAQFSADLAEMLRCLLQVDPKNRPTTTQILQMPILIQRTNMLKDVEVVDIDSSSQLNEEIANMLGTIRLPKNLRLLSERLPKSNYGGGAGAGGAQSAKKKKSENKLQESTASSSQQISQQKSMIENGPKEAPIVSSSELLALAMPPARSQTKNVKDELHAILEEELLTPSIQQEIKNAVNNVQQQISAASALKQNAPVSRSDRRIHRPMPSTGALMNQLIEKSSAISSRHKVPIQPTGAATFAHERSSIQHNHHSVGQPQSQRPVIPQKQIISIDENISPNNNNLICEVDISQNHQKIIDMTPKLDMIMDPPQPLKRPETREDQISSLVKVQNYRRKRYVNQGSPTSRNQGEANANPSIESIKKADEQAIQQAQQSQREREKLKQLQQNEQKMVAQPSAPLIKPPPQEIADLVSYEMLNRKLAEANIIAGSPDLIKRKEQMIRKNYYRQYISRQDSASQRRIATYERPLIQASVQTPQSNGRMIQPPVNQYYGRQIFSSQSTPKYNMISRLESRGQVGSSQNLIVNHNLSTQEREQIAAPRYSNGAVAGMAAIQRTRSKDSIQISNNLRDLYKHYAGAQNVIQHGRIDSQRLLMENYKKLDPINYGYLLNPPPINLKKQNQMLYHQLPASHQGQRNLAIQVNPTTGGNYYMPPPSSQMYRQNSKNYISQATPAHIHHAAVLMAAPQSVQNQNLRPQWWG</sequence>
<feature type="binding site" evidence="10">
    <location>
        <position position="80"/>
    </location>
    <ligand>
        <name>ATP</name>
        <dbReference type="ChEBI" id="CHEBI:30616"/>
    </ligand>
</feature>
<evidence type="ECO:0000256" key="4">
    <source>
        <dbReference type="ARBA" id="ARBA00022679"/>
    </source>
</evidence>
<dbReference type="InterPro" id="IPR017441">
    <property type="entry name" value="Protein_kinase_ATP_BS"/>
</dbReference>
<dbReference type="FunFam" id="3.30.200.20:FF:000097">
    <property type="entry name" value="Probable serine/threonine-protein kinase nek1"/>
    <property type="match status" value="1"/>
</dbReference>
<evidence type="ECO:0000256" key="8">
    <source>
        <dbReference type="ARBA" id="ARBA00047899"/>
    </source>
</evidence>
<evidence type="ECO:0000256" key="5">
    <source>
        <dbReference type="ARBA" id="ARBA00022741"/>
    </source>
</evidence>
<dbReference type="Proteomes" id="UP000785679">
    <property type="component" value="Unassembled WGS sequence"/>
</dbReference>
<organism evidence="13 14">
    <name type="scientific">Halteria grandinella</name>
    <dbReference type="NCBI Taxonomy" id="5974"/>
    <lineage>
        <taxon>Eukaryota</taxon>
        <taxon>Sar</taxon>
        <taxon>Alveolata</taxon>
        <taxon>Ciliophora</taxon>
        <taxon>Intramacronucleata</taxon>
        <taxon>Spirotrichea</taxon>
        <taxon>Stichotrichia</taxon>
        <taxon>Sporadotrichida</taxon>
        <taxon>Halteriidae</taxon>
        <taxon>Halteria</taxon>
    </lineage>
</organism>
<feature type="domain" description="Protein kinase" evidence="12">
    <location>
        <begin position="51"/>
        <end position="307"/>
    </location>
</feature>
<evidence type="ECO:0000256" key="3">
    <source>
        <dbReference type="ARBA" id="ARBA00022527"/>
    </source>
</evidence>
<keyword evidence="7 10" id="KW-0067">ATP-binding</keyword>
<dbReference type="EMBL" id="RRYP01002635">
    <property type="protein sequence ID" value="TNV84563.1"/>
    <property type="molecule type" value="Genomic_DNA"/>
</dbReference>
<keyword evidence="3" id="KW-0723">Serine/threonine-protein kinase</keyword>